<reference evidence="14" key="1">
    <citation type="submission" date="2023-11" db="EMBL/GenBank/DDBJ databases">
        <authorList>
            <person name="Alioto T."/>
            <person name="Alioto T."/>
            <person name="Gomez Garrido J."/>
        </authorList>
    </citation>
    <scope>NUCLEOTIDE SEQUENCE</scope>
</reference>
<evidence type="ECO:0000256" key="2">
    <source>
        <dbReference type="ARBA" id="ARBA00022448"/>
    </source>
</evidence>
<dbReference type="PANTHER" id="PTHR12825:SF0">
    <property type="entry name" value="VESICLE TRANSPORT PROTEIN SEC20"/>
    <property type="match status" value="1"/>
</dbReference>
<dbReference type="AlphaFoldDB" id="A0AAI8Z1R6"/>
<keyword evidence="5" id="KW-0931">ER-Golgi transport</keyword>
<name>A0AAI8Z1R6_9PEZI</name>
<keyword evidence="3 12" id="KW-0812">Transmembrane</keyword>
<feature type="region of interest" description="Disordered" evidence="11">
    <location>
        <begin position="332"/>
        <end position="456"/>
    </location>
</feature>
<feature type="transmembrane region" description="Helical" evidence="12">
    <location>
        <begin position="276"/>
        <end position="297"/>
    </location>
</feature>
<sequence>MTATDLANQLSALSDSLKTTNTLISRLGKLQLQPGSEPLEGQGGVRLELAQDIHDSLKQLEEELEFLRQEAEDYRIDGGQKRRASVKYNEEARVGAKVARLGEELIHSRQQFRNAQIAAKFASDEAKRKEREAILEGYRKEAEHIEAANGSLGSERDQLFAGRGRRNQQQTQLTKDEILVNASSDVTAALRRTHDLLSTELSRSRFAQETFDESTAALAQLGEDYSNLDTILKNSRNLLGTLLQSQKSDTWYLETAFYILITTLVWLIFRRLLFGPFIKLPLFLVNVLTFLLNWAIWKPFFFFLSITGIITSEPVSTSLRATQSSISTSRAPLIVQPSAKGRPSNPLPDGGSHPGIPAGAGGAGAKQGVSPELEGKLTEKIGKMAEESSRQAEGAQQNADEQKVLPKRGDGTVLQERGAEPPNPKKKSFEADVEDAKHQAEQQLQQEKERRKRDEL</sequence>
<evidence type="ECO:0000256" key="10">
    <source>
        <dbReference type="SAM" id="Coils"/>
    </source>
</evidence>
<feature type="coiled-coil region" evidence="10">
    <location>
        <begin position="50"/>
        <end position="77"/>
    </location>
</feature>
<feature type="compositionally biased region" description="Basic and acidic residues" evidence="11">
    <location>
        <begin position="427"/>
        <end position="456"/>
    </location>
</feature>
<protein>
    <submittedName>
        <fullName evidence="14">Sec20 domain</fullName>
    </submittedName>
</protein>
<evidence type="ECO:0000256" key="6">
    <source>
        <dbReference type="ARBA" id="ARBA00022989"/>
    </source>
</evidence>
<keyword evidence="8 12" id="KW-0472">Membrane</keyword>
<evidence type="ECO:0000259" key="13">
    <source>
        <dbReference type="Pfam" id="PF03908"/>
    </source>
</evidence>
<keyword evidence="6 12" id="KW-1133">Transmembrane helix</keyword>
<evidence type="ECO:0000256" key="8">
    <source>
        <dbReference type="ARBA" id="ARBA00023136"/>
    </source>
</evidence>
<keyword evidence="7 10" id="KW-0175">Coiled coil</keyword>
<gene>
    <name evidence="14" type="ORF">LECACI_7A006018</name>
</gene>
<accession>A0AAI8Z1R6</accession>
<evidence type="ECO:0000256" key="11">
    <source>
        <dbReference type="SAM" id="MobiDB-lite"/>
    </source>
</evidence>
<keyword evidence="2" id="KW-0813">Transport</keyword>
<evidence type="ECO:0000313" key="14">
    <source>
        <dbReference type="EMBL" id="CAK4030860.1"/>
    </source>
</evidence>
<proteinExistence type="inferred from homology"/>
<evidence type="ECO:0000256" key="12">
    <source>
        <dbReference type="SAM" id="Phobius"/>
    </source>
</evidence>
<dbReference type="InterPro" id="IPR056173">
    <property type="entry name" value="Sec20_C"/>
</dbReference>
<evidence type="ECO:0000256" key="1">
    <source>
        <dbReference type="ARBA" id="ARBA00004163"/>
    </source>
</evidence>
<keyword evidence="4" id="KW-0256">Endoplasmic reticulum</keyword>
<evidence type="ECO:0000256" key="5">
    <source>
        <dbReference type="ARBA" id="ARBA00022892"/>
    </source>
</evidence>
<organism evidence="14 15">
    <name type="scientific">Lecanosticta acicola</name>
    <dbReference type="NCBI Taxonomy" id="111012"/>
    <lineage>
        <taxon>Eukaryota</taxon>
        <taxon>Fungi</taxon>
        <taxon>Dikarya</taxon>
        <taxon>Ascomycota</taxon>
        <taxon>Pezizomycotina</taxon>
        <taxon>Dothideomycetes</taxon>
        <taxon>Dothideomycetidae</taxon>
        <taxon>Mycosphaerellales</taxon>
        <taxon>Mycosphaerellaceae</taxon>
        <taxon>Lecanosticta</taxon>
    </lineage>
</organism>
<evidence type="ECO:0000256" key="9">
    <source>
        <dbReference type="ARBA" id="ARBA00037934"/>
    </source>
</evidence>
<evidence type="ECO:0000256" key="3">
    <source>
        <dbReference type="ARBA" id="ARBA00022692"/>
    </source>
</evidence>
<dbReference type="PANTHER" id="PTHR12825">
    <property type="entry name" value="BNIP1-RELATED"/>
    <property type="match status" value="1"/>
</dbReference>
<feature type="transmembrane region" description="Helical" evidence="12">
    <location>
        <begin position="251"/>
        <end position="269"/>
    </location>
</feature>
<dbReference type="GO" id="GO:0005484">
    <property type="term" value="F:SNAP receptor activity"/>
    <property type="evidence" value="ECO:0007669"/>
    <property type="project" value="InterPro"/>
</dbReference>
<comment type="caution">
    <text evidence="14">The sequence shown here is derived from an EMBL/GenBank/DDBJ whole genome shotgun (WGS) entry which is preliminary data.</text>
</comment>
<feature type="compositionally biased region" description="Basic and acidic residues" evidence="11">
    <location>
        <begin position="373"/>
        <end position="390"/>
    </location>
</feature>
<dbReference type="GO" id="GO:0006890">
    <property type="term" value="P:retrograde vesicle-mediated transport, Golgi to endoplasmic reticulum"/>
    <property type="evidence" value="ECO:0007669"/>
    <property type="project" value="InterPro"/>
</dbReference>
<dbReference type="GO" id="GO:0031201">
    <property type="term" value="C:SNARE complex"/>
    <property type="evidence" value="ECO:0007669"/>
    <property type="project" value="TreeGrafter"/>
</dbReference>
<dbReference type="GO" id="GO:0005789">
    <property type="term" value="C:endoplasmic reticulum membrane"/>
    <property type="evidence" value="ECO:0007669"/>
    <property type="project" value="UniProtKB-SubCell"/>
</dbReference>
<dbReference type="InterPro" id="IPR005606">
    <property type="entry name" value="Sec20"/>
</dbReference>
<keyword evidence="15" id="KW-1185">Reference proteome</keyword>
<dbReference type="Proteomes" id="UP001296104">
    <property type="component" value="Unassembled WGS sequence"/>
</dbReference>
<evidence type="ECO:0000256" key="4">
    <source>
        <dbReference type="ARBA" id="ARBA00022824"/>
    </source>
</evidence>
<comment type="subcellular location">
    <subcellularLocation>
        <location evidence="1">Endoplasmic reticulum membrane</location>
        <topology evidence="1">Single-pass type IV membrane protein</topology>
    </subcellularLocation>
</comment>
<dbReference type="Pfam" id="PF03908">
    <property type="entry name" value="Sec20"/>
    <property type="match status" value="1"/>
</dbReference>
<comment type="similarity">
    <text evidence="9">Belongs to the SEC20 family.</text>
</comment>
<evidence type="ECO:0000256" key="7">
    <source>
        <dbReference type="ARBA" id="ARBA00023054"/>
    </source>
</evidence>
<feature type="compositionally biased region" description="Basic and acidic residues" evidence="11">
    <location>
        <begin position="400"/>
        <end position="410"/>
    </location>
</feature>
<feature type="domain" description="Sec20 C-terminal" evidence="13">
    <location>
        <begin position="183"/>
        <end position="272"/>
    </location>
</feature>
<evidence type="ECO:0000313" key="15">
    <source>
        <dbReference type="Proteomes" id="UP001296104"/>
    </source>
</evidence>
<dbReference type="EMBL" id="CAVMBE010000041">
    <property type="protein sequence ID" value="CAK4030860.1"/>
    <property type="molecule type" value="Genomic_DNA"/>
</dbReference>